<dbReference type="SUPFAM" id="SSF52540">
    <property type="entry name" value="P-loop containing nucleoside triphosphate hydrolases"/>
    <property type="match status" value="1"/>
</dbReference>
<dbReference type="GO" id="GO:0005886">
    <property type="term" value="C:plasma membrane"/>
    <property type="evidence" value="ECO:0007669"/>
    <property type="project" value="TreeGrafter"/>
</dbReference>
<dbReference type="PANTHER" id="PTHR42724:SF1">
    <property type="entry name" value="TETRAACYLDISACCHARIDE 4'-KINASE, MITOCHONDRIAL-RELATED"/>
    <property type="match status" value="1"/>
</dbReference>
<keyword evidence="6 13" id="KW-0441">Lipid A biosynthesis</keyword>
<protein>
    <recommendedName>
        <fullName evidence="4 13">Tetraacyldisaccharide 4'-kinase</fullName>
        <ecNumber evidence="3 13">2.7.1.130</ecNumber>
    </recommendedName>
    <alternativeName>
        <fullName evidence="12 13">Lipid A 4'-kinase</fullName>
    </alternativeName>
</protein>
<keyword evidence="10 13" id="KW-0067">ATP-binding</keyword>
<dbReference type="Proteomes" id="UP000244932">
    <property type="component" value="Unassembled WGS sequence"/>
</dbReference>
<gene>
    <name evidence="13 14" type="primary">lpxK</name>
    <name evidence="14" type="ORF">POI8812_03038</name>
</gene>
<organism evidence="14 15">
    <name type="scientific">Pontivivens insulae</name>
    <dbReference type="NCBI Taxonomy" id="1639689"/>
    <lineage>
        <taxon>Bacteria</taxon>
        <taxon>Pseudomonadati</taxon>
        <taxon>Pseudomonadota</taxon>
        <taxon>Alphaproteobacteria</taxon>
        <taxon>Rhodobacterales</taxon>
        <taxon>Paracoccaceae</taxon>
        <taxon>Pontivivens</taxon>
    </lineage>
</organism>
<evidence type="ECO:0000256" key="3">
    <source>
        <dbReference type="ARBA" id="ARBA00012071"/>
    </source>
</evidence>
<evidence type="ECO:0000256" key="10">
    <source>
        <dbReference type="ARBA" id="ARBA00022840"/>
    </source>
</evidence>
<evidence type="ECO:0000256" key="7">
    <source>
        <dbReference type="ARBA" id="ARBA00022679"/>
    </source>
</evidence>
<evidence type="ECO:0000256" key="4">
    <source>
        <dbReference type="ARBA" id="ARBA00016436"/>
    </source>
</evidence>
<dbReference type="RefSeq" id="WP_108783409.1">
    <property type="nucleotide sequence ID" value="NZ_OMKW01000004.1"/>
</dbReference>
<dbReference type="GO" id="GO:0009029">
    <property type="term" value="F:lipid-A 4'-kinase activity"/>
    <property type="evidence" value="ECO:0007669"/>
    <property type="project" value="UniProtKB-UniRule"/>
</dbReference>
<evidence type="ECO:0000256" key="5">
    <source>
        <dbReference type="ARBA" id="ARBA00022516"/>
    </source>
</evidence>
<evidence type="ECO:0000256" key="2">
    <source>
        <dbReference type="ARBA" id="ARBA00004870"/>
    </source>
</evidence>
<dbReference type="OrthoDB" id="9766423at2"/>
<comment type="pathway">
    <text evidence="2 13">Glycolipid biosynthesis; lipid IV(A) biosynthesis; lipid IV(A) from (3R)-3-hydroxytetradecanoyl-[acyl-carrier-protein] and UDP-N-acetyl-alpha-D-glucosamine: step 6/6.</text>
</comment>
<dbReference type="PANTHER" id="PTHR42724">
    <property type="entry name" value="TETRAACYLDISACCHARIDE 4'-KINASE"/>
    <property type="match status" value="1"/>
</dbReference>
<dbReference type="InterPro" id="IPR003758">
    <property type="entry name" value="LpxK"/>
</dbReference>
<evidence type="ECO:0000313" key="14">
    <source>
        <dbReference type="EMBL" id="SPF30696.1"/>
    </source>
</evidence>
<keyword evidence="11 13" id="KW-0443">Lipid metabolism</keyword>
<dbReference type="EC" id="2.7.1.130" evidence="3 13"/>
<keyword evidence="5 13" id="KW-0444">Lipid biosynthesis</keyword>
<comment type="function">
    <text evidence="1 13">Transfers the gamma-phosphate of ATP to the 4'-position of a tetraacyldisaccharide 1-phosphate intermediate (termed DS-1-P) to form tetraacyldisaccharide 1,4'-bis-phosphate (lipid IVA).</text>
</comment>
<evidence type="ECO:0000256" key="9">
    <source>
        <dbReference type="ARBA" id="ARBA00022777"/>
    </source>
</evidence>
<name>A0A2R8AES6_9RHOB</name>
<accession>A0A2R8AES6</accession>
<evidence type="ECO:0000256" key="13">
    <source>
        <dbReference type="HAMAP-Rule" id="MF_00409"/>
    </source>
</evidence>
<dbReference type="HAMAP" id="MF_00409">
    <property type="entry name" value="LpxK"/>
    <property type="match status" value="1"/>
</dbReference>
<dbReference type="Pfam" id="PF02606">
    <property type="entry name" value="LpxK"/>
    <property type="match status" value="1"/>
</dbReference>
<evidence type="ECO:0000256" key="1">
    <source>
        <dbReference type="ARBA" id="ARBA00002274"/>
    </source>
</evidence>
<keyword evidence="8 13" id="KW-0547">Nucleotide-binding</keyword>
<dbReference type="InterPro" id="IPR027417">
    <property type="entry name" value="P-loop_NTPase"/>
</dbReference>
<dbReference type="UniPathway" id="UPA00359">
    <property type="reaction ID" value="UER00482"/>
</dbReference>
<dbReference type="GO" id="GO:0009245">
    <property type="term" value="P:lipid A biosynthetic process"/>
    <property type="evidence" value="ECO:0007669"/>
    <property type="project" value="UniProtKB-UniRule"/>
</dbReference>
<dbReference type="GO" id="GO:0009244">
    <property type="term" value="P:lipopolysaccharide core region biosynthetic process"/>
    <property type="evidence" value="ECO:0007669"/>
    <property type="project" value="TreeGrafter"/>
</dbReference>
<evidence type="ECO:0000313" key="15">
    <source>
        <dbReference type="Proteomes" id="UP000244932"/>
    </source>
</evidence>
<reference evidence="14 15" key="1">
    <citation type="submission" date="2018-03" db="EMBL/GenBank/DDBJ databases">
        <authorList>
            <person name="Keele B.F."/>
        </authorList>
    </citation>
    <scope>NUCLEOTIDE SEQUENCE [LARGE SCALE GENOMIC DNA]</scope>
    <source>
        <strain evidence="14 15">CeCT 8812</strain>
    </source>
</reference>
<dbReference type="EMBL" id="OMKW01000004">
    <property type="protein sequence ID" value="SPF30696.1"/>
    <property type="molecule type" value="Genomic_DNA"/>
</dbReference>
<dbReference type="AlphaFoldDB" id="A0A2R8AES6"/>
<keyword evidence="7 13" id="KW-0808">Transferase</keyword>
<proteinExistence type="inferred from homology"/>
<evidence type="ECO:0000256" key="8">
    <source>
        <dbReference type="ARBA" id="ARBA00022741"/>
    </source>
</evidence>
<comment type="similarity">
    <text evidence="13">Belongs to the LpxK family.</text>
</comment>
<sequence length="326" mass="34332">MMRTPKFWSRPPGWQSFLLSPLAMIWGIGAARRQREGQPRKADCPVLCVGNLTVGGTGKSPTVILLVEKLRALGASPVILSRGHGGSVDGPHVVTEADTAAKVGDEPVMLSAFAPVVVARDRVDGARCAVEQAGADIIVMDDGFQDPSLHKDLSLLVVDGQIGFGNGKLLPAGPLREKVADGLVRADLALLIGGQAGRAALGALPVSTGTVAPLATGMPWKGLRVIAFAGIGRPEKFFDTLKELGATIVRTHAFADHEPYNSTILDRMRGDAKVARAQLVTTEKDAARLPRGFLKFVLPVPVRLTLEDGAALDAALTELVGQITPQ</sequence>
<evidence type="ECO:0000256" key="11">
    <source>
        <dbReference type="ARBA" id="ARBA00023098"/>
    </source>
</evidence>
<evidence type="ECO:0000256" key="6">
    <source>
        <dbReference type="ARBA" id="ARBA00022556"/>
    </source>
</evidence>
<evidence type="ECO:0000256" key="12">
    <source>
        <dbReference type="ARBA" id="ARBA00029757"/>
    </source>
</evidence>
<comment type="catalytic activity">
    <reaction evidence="13">
        <text>a lipid A disaccharide + ATP = a lipid IVA + ADP + H(+)</text>
        <dbReference type="Rhea" id="RHEA:67840"/>
        <dbReference type="ChEBI" id="CHEBI:15378"/>
        <dbReference type="ChEBI" id="CHEBI:30616"/>
        <dbReference type="ChEBI" id="CHEBI:176343"/>
        <dbReference type="ChEBI" id="CHEBI:176425"/>
        <dbReference type="ChEBI" id="CHEBI:456216"/>
        <dbReference type="EC" id="2.7.1.130"/>
    </reaction>
</comment>
<keyword evidence="9 13" id="KW-0418">Kinase</keyword>
<comment type="caution">
    <text evidence="13">Lacks conserved residue(s) required for the propagation of feature annotation.</text>
</comment>
<keyword evidence="15" id="KW-1185">Reference proteome</keyword>
<dbReference type="NCBIfam" id="TIGR00682">
    <property type="entry name" value="lpxK"/>
    <property type="match status" value="1"/>
</dbReference>
<dbReference type="GO" id="GO:0005524">
    <property type="term" value="F:ATP binding"/>
    <property type="evidence" value="ECO:0007669"/>
    <property type="project" value="UniProtKB-UniRule"/>
</dbReference>